<dbReference type="EMBL" id="LVVZ01000041">
    <property type="protein sequence ID" value="OKL42647.1"/>
    <property type="molecule type" value="Genomic_DNA"/>
</dbReference>
<evidence type="ECO:0000313" key="2">
    <source>
        <dbReference type="Proteomes" id="UP000185783"/>
    </source>
</evidence>
<keyword evidence="2" id="KW-1185">Reference proteome</keyword>
<reference evidence="1 2" key="1">
    <citation type="submission" date="2016-03" db="EMBL/GenBank/DDBJ databases">
        <title>Genome sequence of Nesiotobacter sp. nov., a moderately halophilic alphaproteobacterium isolated from the Yellow Sea, China.</title>
        <authorList>
            <person name="Zhang G."/>
            <person name="Zhang R."/>
        </authorList>
    </citation>
    <scope>NUCLEOTIDE SEQUENCE [LARGE SCALE GENOMIC DNA]</scope>
    <source>
        <strain evidence="1 2">WB1-6</strain>
    </source>
</reference>
<proteinExistence type="predicted"/>
<name>A0A1U7JD50_9HYPH</name>
<dbReference type="Proteomes" id="UP000185783">
    <property type="component" value="Unassembled WGS sequence"/>
</dbReference>
<evidence type="ECO:0000313" key="1">
    <source>
        <dbReference type="EMBL" id="OKL42647.1"/>
    </source>
</evidence>
<sequence length="180" mass="20419">MIEYTRFRAGRHWSVLSQDDGFVDALERARWANYAIALDFVGEMALNSLRRKSKRPEQEIAGFLGRCTGTIMKSYADMTALPCEEWRTLTSASRYRLRTAALMGPRPVQEIPATRFSEFFENLPIHCKLGGHDELTLLNSMRVHLGQMNDEFRWRSDLPALDACMCAAASLRGEEPPSSS</sequence>
<gene>
    <name evidence="1" type="ORF">A3843_18545</name>
</gene>
<dbReference type="AlphaFoldDB" id="A0A1U7JD50"/>
<comment type="caution">
    <text evidence="1">The sequence shown here is derived from an EMBL/GenBank/DDBJ whole genome shotgun (WGS) entry which is preliminary data.</text>
</comment>
<accession>A0A1U7JD50</accession>
<organism evidence="1 2">
    <name type="scientific">Pseudovibrio exalbescens</name>
    <dbReference type="NCBI Taxonomy" id="197461"/>
    <lineage>
        <taxon>Bacteria</taxon>
        <taxon>Pseudomonadati</taxon>
        <taxon>Pseudomonadota</taxon>
        <taxon>Alphaproteobacteria</taxon>
        <taxon>Hyphomicrobiales</taxon>
        <taxon>Stappiaceae</taxon>
        <taxon>Pseudovibrio</taxon>
    </lineage>
</organism>
<protein>
    <submittedName>
        <fullName evidence="1">Uncharacterized protein</fullName>
    </submittedName>
</protein>